<keyword evidence="1" id="KW-0547">Nucleotide-binding</keyword>
<dbReference type="AlphaFoldDB" id="A0A926HMI4"/>
<dbReference type="InterPro" id="IPR005225">
    <property type="entry name" value="Small_GTP-bd"/>
</dbReference>
<accession>A0A926HMI4</accession>
<dbReference type="InterPro" id="IPR006073">
    <property type="entry name" value="GTP-bd"/>
</dbReference>
<evidence type="ECO:0000313" key="6">
    <source>
        <dbReference type="EMBL" id="MBC8533162.1"/>
    </source>
</evidence>
<dbReference type="InterPro" id="IPR040644">
    <property type="entry name" value="HydF_tetramer"/>
</dbReference>
<reference evidence="6" key="1">
    <citation type="submission" date="2020-08" db="EMBL/GenBank/DDBJ databases">
        <title>Genome public.</title>
        <authorList>
            <person name="Liu C."/>
            <person name="Sun Q."/>
        </authorList>
    </citation>
    <scope>NUCLEOTIDE SEQUENCE</scope>
    <source>
        <strain evidence="6">NSJ-40</strain>
    </source>
</reference>
<feature type="domain" description="Hydrogen maturase F tetramerization" evidence="5">
    <location>
        <begin position="278"/>
        <end position="393"/>
    </location>
</feature>
<dbReference type="Gene3D" id="3.40.50.11420">
    <property type="match status" value="1"/>
</dbReference>
<dbReference type="InterPro" id="IPR041606">
    <property type="entry name" value="HydF_dimer"/>
</dbReference>
<dbReference type="SUPFAM" id="SSF52540">
    <property type="entry name" value="P-loop containing nucleoside triphosphate hydrolases"/>
    <property type="match status" value="1"/>
</dbReference>
<evidence type="ECO:0000259" key="4">
    <source>
        <dbReference type="Pfam" id="PF18128"/>
    </source>
</evidence>
<feature type="domain" description="G" evidence="3">
    <location>
        <begin position="14"/>
        <end position="128"/>
    </location>
</feature>
<evidence type="ECO:0000259" key="3">
    <source>
        <dbReference type="Pfam" id="PF01926"/>
    </source>
</evidence>
<dbReference type="EMBL" id="JACRSN010000004">
    <property type="protein sequence ID" value="MBC8533162.1"/>
    <property type="molecule type" value="Genomic_DNA"/>
</dbReference>
<gene>
    <name evidence="6" type="primary">hydF</name>
    <name evidence="6" type="ORF">IAG03_03915</name>
</gene>
<dbReference type="GO" id="GO:0005737">
    <property type="term" value="C:cytoplasm"/>
    <property type="evidence" value="ECO:0007669"/>
    <property type="project" value="TreeGrafter"/>
</dbReference>
<feature type="domain" description="Hydrogen maturase F dimerization" evidence="4">
    <location>
        <begin position="175"/>
        <end position="273"/>
    </location>
</feature>
<dbReference type="Pfam" id="PF18128">
    <property type="entry name" value="HydF_dimer"/>
    <property type="match status" value="1"/>
</dbReference>
<dbReference type="GO" id="GO:0005525">
    <property type="term" value="F:GTP binding"/>
    <property type="evidence" value="ECO:0007669"/>
    <property type="project" value="UniProtKB-KW"/>
</dbReference>
<dbReference type="GO" id="GO:0030488">
    <property type="term" value="P:tRNA methylation"/>
    <property type="evidence" value="ECO:0007669"/>
    <property type="project" value="TreeGrafter"/>
</dbReference>
<dbReference type="Pfam" id="PF01926">
    <property type="entry name" value="MMR_HSR1"/>
    <property type="match status" value="1"/>
</dbReference>
<dbReference type="NCBIfam" id="TIGR03918">
    <property type="entry name" value="GTP_HydF"/>
    <property type="match status" value="1"/>
</dbReference>
<dbReference type="Gene3D" id="3.40.50.300">
    <property type="entry name" value="P-loop containing nucleotide triphosphate hydrolases"/>
    <property type="match status" value="1"/>
</dbReference>
<keyword evidence="7" id="KW-1185">Reference proteome</keyword>
<dbReference type="InterPro" id="IPR027417">
    <property type="entry name" value="P-loop_NTPase"/>
</dbReference>
<protein>
    <submittedName>
        <fullName evidence="6">[FeFe] hydrogenase H-cluster maturation GTPase HydF</fullName>
    </submittedName>
</protein>
<dbReference type="PANTHER" id="PTHR42714:SF6">
    <property type="entry name" value="TRANSLATION INITIATION FACTOR IF-2"/>
    <property type="match status" value="1"/>
</dbReference>
<dbReference type="NCBIfam" id="TIGR00231">
    <property type="entry name" value="small_GTP"/>
    <property type="match status" value="1"/>
</dbReference>
<comment type="caution">
    <text evidence="6">The sequence shown here is derived from an EMBL/GenBank/DDBJ whole genome shotgun (WGS) entry which is preliminary data.</text>
</comment>
<evidence type="ECO:0000256" key="1">
    <source>
        <dbReference type="ARBA" id="ARBA00022741"/>
    </source>
</evidence>
<evidence type="ECO:0000256" key="2">
    <source>
        <dbReference type="ARBA" id="ARBA00023134"/>
    </source>
</evidence>
<keyword evidence="2" id="KW-0342">GTP-binding</keyword>
<evidence type="ECO:0000259" key="5">
    <source>
        <dbReference type="Pfam" id="PF18133"/>
    </source>
</evidence>
<name>A0A926HMI4_9FIRM</name>
<dbReference type="CDD" id="cd00880">
    <property type="entry name" value="Era_like"/>
    <property type="match status" value="1"/>
</dbReference>
<organism evidence="6 7">
    <name type="scientific">Yeguia hominis</name>
    <dbReference type="NCBI Taxonomy" id="2763662"/>
    <lineage>
        <taxon>Bacteria</taxon>
        <taxon>Bacillati</taxon>
        <taxon>Bacillota</taxon>
        <taxon>Clostridia</taxon>
        <taxon>Eubacteriales</taxon>
        <taxon>Yeguiaceae</taxon>
        <taxon>Yeguia</taxon>
    </lineage>
</organism>
<dbReference type="Pfam" id="PF18133">
    <property type="entry name" value="HydF_tetramer"/>
    <property type="match status" value="1"/>
</dbReference>
<evidence type="ECO:0000313" key="7">
    <source>
        <dbReference type="Proteomes" id="UP000651482"/>
    </source>
</evidence>
<proteinExistence type="predicted"/>
<dbReference type="RefSeq" id="WP_249318511.1">
    <property type="nucleotide sequence ID" value="NZ_JACRSN010000004.1"/>
</dbReference>
<dbReference type="Gene3D" id="3.40.50.11410">
    <property type="match status" value="1"/>
</dbReference>
<dbReference type="GO" id="GO:0002098">
    <property type="term" value="P:tRNA wobble uridine modification"/>
    <property type="evidence" value="ECO:0007669"/>
    <property type="project" value="TreeGrafter"/>
</dbReference>
<sequence>MSLNHTPSAERVHIGFFGRRNAGKSSVVNAVTGQNLAIVSAVKGTTTDPVYKAMELLPMGPVMVIDTPGIDDEGGLGELRVQKSRQVIAKTDVAVLVVDAETGMAPEDEALLEAFRVKRVPYLIAYNKSDLLQTQPQISDAEHAVLVSAKTGEGIRELKERIAHLSVSDAPQRRIVGDLLSPSDLVVLVVPIDSAAPKGRLILPQQQTIRDILDADAVSVVVKETGLREALASLSKPPRLVITDSQAFAQVSKDTPPEIPLTSFSILFARYKGNLALAVQGARAIETIRDGSRILISEGCTHHRQCDDIGTVKLPRWIRKHTGCEPEFVFSSGTEFPEDLSSYQMVVHCGGCMLNEREMQSRLQRAQAQGVPVTNYGILIAYMTGILKRSVAPFPEIAALLDRHDKA</sequence>
<dbReference type="PANTHER" id="PTHR42714">
    <property type="entry name" value="TRNA MODIFICATION GTPASE GTPBP3"/>
    <property type="match status" value="1"/>
</dbReference>
<dbReference type="Proteomes" id="UP000651482">
    <property type="component" value="Unassembled WGS sequence"/>
</dbReference>
<dbReference type="InterPro" id="IPR023873">
    <property type="entry name" value="FeFe-hyd_GTPase_HydF"/>
</dbReference>